<protein>
    <submittedName>
        <fullName evidence="1">Enoyl-CoA hydratase</fullName>
    </submittedName>
</protein>
<dbReference type="Proteomes" id="UP000028725">
    <property type="component" value="Unassembled WGS sequence"/>
</dbReference>
<organism evidence="1 2">
    <name type="scientific">Hyalangium minutum</name>
    <dbReference type="NCBI Taxonomy" id="394096"/>
    <lineage>
        <taxon>Bacteria</taxon>
        <taxon>Pseudomonadati</taxon>
        <taxon>Myxococcota</taxon>
        <taxon>Myxococcia</taxon>
        <taxon>Myxococcales</taxon>
        <taxon>Cystobacterineae</taxon>
        <taxon>Archangiaceae</taxon>
        <taxon>Hyalangium</taxon>
    </lineage>
</organism>
<dbReference type="EMBL" id="JMCB01000010">
    <property type="protein sequence ID" value="KFE66345.1"/>
    <property type="molecule type" value="Genomic_DNA"/>
</dbReference>
<sequence>MWFRRYAQAEGFKAAVQWSDIGRPIPEGDEARERIRELEARRDPHRRED</sequence>
<reference evidence="1 2" key="1">
    <citation type="submission" date="2014-04" db="EMBL/GenBank/DDBJ databases">
        <title>Genome assembly of Hyalangium minutum DSM 14724.</title>
        <authorList>
            <person name="Sharma G."/>
            <person name="Subramanian S."/>
        </authorList>
    </citation>
    <scope>NUCLEOTIDE SEQUENCE [LARGE SCALE GENOMIC DNA]</scope>
    <source>
        <strain evidence="1 2">DSM 14724</strain>
    </source>
</reference>
<dbReference type="RefSeq" id="WP_205628563.1">
    <property type="nucleotide sequence ID" value="NZ_JMCB01000010.1"/>
</dbReference>
<evidence type="ECO:0000313" key="2">
    <source>
        <dbReference type="Proteomes" id="UP000028725"/>
    </source>
</evidence>
<comment type="caution">
    <text evidence="1">The sequence shown here is derived from an EMBL/GenBank/DDBJ whole genome shotgun (WGS) entry which is preliminary data.</text>
</comment>
<accession>A0A085WF82</accession>
<dbReference type="AlphaFoldDB" id="A0A085WF82"/>
<evidence type="ECO:0000313" key="1">
    <source>
        <dbReference type="EMBL" id="KFE66345.1"/>
    </source>
</evidence>
<proteinExistence type="predicted"/>
<name>A0A085WF82_9BACT</name>
<gene>
    <name evidence="1" type="ORF">DB31_0818</name>
</gene>
<dbReference type="STRING" id="394096.DB31_0818"/>
<keyword evidence="2" id="KW-1185">Reference proteome</keyword>